<feature type="domain" description="Calcineurin-like phosphoesterase" evidence="1">
    <location>
        <begin position="105"/>
        <end position="322"/>
    </location>
</feature>
<reference evidence="2" key="1">
    <citation type="submission" date="2020-10" db="EMBL/GenBank/DDBJ databases">
        <authorList>
            <person name="Gilroy R."/>
        </authorList>
    </citation>
    <scope>NUCLEOTIDE SEQUENCE</scope>
    <source>
        <strain evidence="2">CHK123-3438</strain>
    </source>
</reference>
<dbReference type="GO" id="GO:0016787">
    <property type="term" value="F:hydrolase activity"/>
    <property type="evidence" value="ECO:0007669"/>
    <property type="project" value="InterPro"/>
</dbReference>
<proteinExistence type="predicted"/>
<gene>
    <name evidence="2" type="ORF">IAB60_11880</name>
</gene>
<dbReference type="InterPro" id="IPR051158">
    <property type="entry name" value="Metallophosphoesterase_sf"/>
</dbReference>
<dbReference type="EMBL" id="DVKS01000195">
    <property type="protein sequence ID" value="HIT42771.1"/>
    <property type="molecule type" value="Genomic_DNA"/>
</dbReference>
<dbReference type="SUPFAM" id="SSF56300">
    <property type="entry name" value="Metallo-dependent phosphatases"/>
    <property type="match status" value="1"/>
</dbReference>
<reference evidence="2" key="2">
    <citation type="journal article" date="2021" name="PeerJ">
        <title>Extensive microbial diversity within the chicken gut microbiome revealed by metagenomics and culture.</title>
        <authorList>
            <person name="Gilroy R."/>
            <person name="Ravi A."/>
            <person name="Getino M."/>
            <person name="Pursley I."/>
            <person name="Horton D.L."/>
            <person name="Alikhan N.F."/>
            <person name="Baker D."/>
            <person name="Gharbi K."/>
            <person name="Hall N."/>
            <person name="Watson M."/>
            <person name="Adriaenssens E.M."/>
            <person name="Foster-Nyarko E."/>
            <person name="Jarju S."/>
            <person name="Secka A."/>
            <person name="Antonio M."/>
            <person name="Oren A."/>
            <person name="Chaudhuri R.R."/>
            <person name="La Ragione R."/>
            <person name="Hildebrand F."/>
            <person name="Pallen M.J."/>
        </authorList>
    </citation>
    <scope>NUCLEOTIDE SEQUENCE</scope>
    <source>
        <strain evidence="2">CHK123-3438</strain>
    </source>
</reference>
<evidence type="ECO:0000313" key="3">
    <source>
        <dbReference type="Proteomes" id="UP000886860"/>
    </source>
</evidence>
<organism evidence="2 3">
    <name type="scientific">Candidatus Caccovicinus merdipullorum</name>
    <dbReference type="NCBI Taxonomy" id="2840724"/>
    <lineage>
        <taxon>Bacteria</taxon>
        <taxon>Bacillati</taxon>
        <taxon>Bacillota</taxon>
        <taxon>Clostridia</taxon>
        <taxon>Eubacteriales</taxon>
        <taxon>Candidatus Caccovicinus</taxon>
    </lineage>
</organism>
<dbReference type="InterPro" id="IPR004843">
    <property type="entry name" value="Calcineurin-like_PHP"/>
</dbReference>
<name>A0A9D1GKX6_9FIRM</name>
<evidence type="ECO:0000313" key="2">
    <source>
        <dbReference type="EMBL" id="HIT42771.1"/>
    </source>
</evidence>
<dbReference type="Pfam" id="PF00149">
    <property type="entry name" value="Metallophos"/>
    <property type="match status" value="1"/>
</dbReference>
<dbReference type="InterPro" id="IPR029052">
    <property type="entry name" value="Metallo-depent_PP-like"/>
</dbReference>
<evidence type="ECO:0000259" key="1">
    <source>
        <dbReference type="Pfam" id="PF00149"/>
    </source>
</evidence>
<dbReference type="AlphaFoldDB" id="A0A9D1GKX6"/>
<dbReference type="PANTHER" id="PTHR31302:SF0">
    <property type="entry name" value="TRANSMEMBRANE PROTEIN WITH METALLOPHOSPHOESTERASE DOMAIN"/>
    <property type="match status" value="1"/>
</dbReference>
<comment type="caution">
    <text evidence="2">The sequence shown here is derived from an EMBL/GenBank/DDBJ whole genome shotgun (WGS) entry which is preliminary data.</text>
</comment>
<accession>A0A9D1GKX6</accession>
<protein>
    <submittedName>
        <fullName evidence="2">Metallophosphoesterase</fullName>
    </submittedName>
</protein>
<dbReference type="Proteomes" id="UP000886860">
    <property type="component" value="Unassembled WGS sequence"/>
</dbReference>
<sequence length="402" mass="44935">MKLTIHLEKPGCGDGMYEIRARGYLAAELFWSNEKGILEEYTAFACIPLGLDGEGVFRFQGGRGIPPEASSVTVRAVDGSLKKWEEASAIIPMDFRSPLQDAEQKICVMSDLHLSRRAGRLKWVLRQGKKADLVLLLGDLVNDGLPEQFRLFSRCLEEALPDVPVLAVPGNHDFPRNPLPLAGEKRGDFRGVFQQMAERAGNLGIQLKADPRGGFCARAGRIQVIGLYGASNWRRLRLEKDGQLAFLEKELGEKQGEEPEEKLGEKPEEKPFLRLILCHAPLLDHNPQRRKGQSQPYLGGDRALQKLLDGQENFLFLSGHTHLSPNLYQGTVEILPGNRIYANVGSTCPCEMKGEEPLTLKEWREPVMTELILGRKTASIISRSLVTGKAFPRGYYRFNLFS</sequence>
<dbReference type="PANTHER" id="PTHR31302">
    <property type="entry name" value="TRANSMEMBRANE PROTEIN WITH METALLOPHOSPHOESTERASE DOMAIN-RELATED"/>
    <property type="match status" value="1"/>
</dbReference>
<dbReference type="Gene3D" id="3.60.21.10">
    <property type="match status" value="1"/>
</dbReference>